<dbReference type="EMBL" id="UOEN01000438">
    <property type="protein sequence ID" value="VAW18895.1"/>
    <property type="molecule type" value="Genomic_DNA"/>
</dbReference>
<dbReference type="PANTHER" id="PTHR23046:SF2">
    <property type="entry name" value="PHOSPHORIBOSYLAMINOIMIDAZOLE CARBOXYLASE"/>
    <property type="match status" value="1"/>
</dbReference>
<name>A0A3B0TJQ1_9ZZZZ</name>
<dbReference type="EC" id="5.4.99.18" evidence="3"/>
<feature type="non-terminal residue" evidence="3">
    <location>
        <position position="73"/>
    </location>
</feature>
<evidence type="ECO:0000313" key="3">
    <source>
        <dbReference type="EMBL" id="VAW18895.1"/>
    </source>
</evidence>
<organism evidence="3">
    <name type="scientific">hydrothermal vent metagenome</name>
    <dbReference type="NCBI Taxonomy" id="652676"/>
    <lineage>
        <taxon>unclassified sequences</taxon>
        <taxon>metagenomes</taxon>
        <taxon>ecological metagenomes</taxon>
    </lineage>
</organism>
<dbReference type="PANTHER" id="PTHR23046">
    <property type="entry name" value="PHOSPHORIBOSYLAMINOIMIDAZOLE CARBOXYLASE CATALYTIC SUBUNIT"/>
    <property type="match status" value="1"/>
</dbReference>
<dbReference type="AlphaFoldDB" id="A0A3B0TJQ1"/>
<feature type="domain" description="PurE" evidence="2">
    <location>
        <begin position="4"/>
        <end position="73"/>
    </location>
</feature>
<proteinExistence type="predicted"/>
<sequence>MKNIQVAIMMGSKSDLSVMEVTSAVLKDFDVSYEMKVLSAHRTPKETVEYTESFRSKGGQVFICAAGMSAALS</sequence>
<protein>
    <submittedName>
        <fullName evidence="3">N5-carboxyaminoimidazole ribonucleotide mutase</fullName>
        <ecNumber evidence="3">5.4.99.18</ecNumber>
    </submittedName>
</protein>
<dbReference type="Gene3D" id="3.40.50.1970">
    <property type="match status" value="1"/>
</dbReference>
<gene>
    <name evidence="3" type="ORF">MNBD_BACTEROID05-643</name>
</gene>
<dbReference type="GO" id="GO:0034023">
    <property type="term" value="F:5-(carboxyamino)imidazole ribonucleotide mutase activity"/>
    <property type="evidence" value="ECO:0007669"/>
    <property type="project" value="UniProtKB-EC"/>
</dbReference>
<accession>A0A3B0TJQ1</accession>
<reference evidence="3" key="1">
    <citation type="submission" date="2018-06" db="EMBL/GenBank/DDBJ databases">
        <authorList>
            <person name="Zhirakovskaya E."/>
        </authorList>
    </citation>
    <scope>NUCLEOTIDE SEQUENCE</scope>
</reference>
<keyword evidence="1" id="KW-0658">Purine biosynthesis</keyword>
<evidence type="ECO:0000256" key="1">
    <source>
        <dbReference type="ARBA" id="ARBA00022755"/>
    </source>
</evidence>
<keyword evidence="3" id="KW-0413">Isomerase</keyword>
<dbReference type="GO" id="GO:0006189">
    <property type="term" value="P:'de novo' IMP biosynthetic process"/>
    <property type="evidence" value="ECO:0007669"/>
    <property type="project" value="InterPro"/>
</dbReference>
<dbReference type="InterPro" id="IPR024694">
    <property type="entry name" value="PurE_prokaryotes"/>
</dbReference>
<dbReference type="SUPFAM" id="SSF52255">
    <property type="entry name" value="N5-CAIR mutase (phosphoribosylaminoimidazole carboxylase, PurE)"/>
    <property type="match status" value="1"/>
</dbReference>
<dbReference type="Pfam" id="PF00731">
    <property type="entry name" value="AIRC"/>
    <property type="match status" value="1"/>
</dbReference>
<evidence type="ECO:0000259" key="2">
    <source>
        <dbReference type="SMART" id="SM01001"/>
    </source>
</evidence>
<dbReference type="InterPro" id="IPR000031">
    <property type="entry name" value="PurE_dom"/>
</dbReference>
<dbReference type="SMART" id="SM01001">
    <property type="entry name" value="AIRC"/>
    <property type="match status" value="1"/>
</dbReference>